<gene>
    <name evidence="1" type="ORF">VFH_I039920</name>
</gene>
<evidence type="ECO:0000313" key="1">
    <source>
        <dbReference type="EMBL" id="CAI8592441.1"/>
    </source>
</evidence>
<protein>
    <submittedName>
        <fullName evidence="1">Uncharacterized protein</fullName>
    </submittedName>
</protein>
<accession>A0AAV0Z3V6</accession>
<sequence length="113" mass="12466">MYDSPPRFTTQGTTPLEPFGSLNSSLFLNTSDQLTPPTFQPFKNPTTGSSSIHENFTAMQKAIVNIGIQTQAFFDWHTFVFLPRASPHVSPPALPEFEFPFLQPSNNSSGDTA</sequence>
<reference evidence="1 2" key="1">
    <citation type="submission" date="2023-01" db="EMBL/GenBank/DDBJ databases">
        <authorList>
            <person name="Kreplak J."/>
        </authorList>
    </citation>
    <scope>NUCLEOTIDE SEQUENCE [LARGE SCALE GENOMIC DNA]</scope>
</reference>
<organism evidence="1 2">
    <name type="scientific">Vicia faba</name>
    <name type="common">Broad bean</name>
    <name type="synonym">Faba vulgaris</name>
    <dbReference type="NCBI Taxonomy" id="3906"/>
    <lineage>
        <taxon>Eukaryota</taxon>
        <taxon>Viridiplantae</taxon>
        <taxon>Streptophyta</taxon>
        <taxon>Embryophyta</taxon>
        <taxon>Tracheophyta</taxon>
        <taxon>Spermatophyta</taxon>
        <taxon>Magnoliopsida</taxon>
        <taxon>eudicotyledons</taxon>
        <taxon>Gunneridae</taxon>
        <taxon>Pentapetalae</taxon>
        <taxon>rosids</taxon>
        <taxon>fabids</taxon>
        <taxon>Fabales</taxon>
        <taxon>Fabaceae</taxon>
        <taxon>Papilionoideae</taxon>
        <taxon>50 kb inversion clade</taxon>
        <taxon>NPAAA clade</taxon>
        <taxon>Hologalegina</taxon>
        <taxon>IRL clade</taxon>
        <taxon>Fabeae</taxon>
        <taxon>Vicia</taxon>
    </lineage>
</organism>
<dbReference type="EMBL" id="OX451735">
    <property type="protein sequence ID" value="CAI8592441.1"/>
    <property type="molecule type" value="Genomic_DNA"/>
</dbReference>
<name>A0AAV0Z3V6_VICFA</name>
<proteinExistence type="predicted"/>
<dbReference type="Proteomes" id="UP001157006">
    <property type="component" value="Chromosome 1S"/>
</dbReference>
<evidence type="ECO:0000313" key="2">
    <source>
        <dbReference type="Proteomes" id="UP001157006"/>
    </source>
</evidence>
<dbReference type="AlphaFoldDB" id="A0AAV0Z3V6"/>
<keyword evidence="2" id="KW-1185">Reference proteome</keyword>